<feature type="transmembrane region" description="Helical" evidence="9">
    <location>
        <begin position="322"/>
        <end position="342"/>
    </location>
</feature>
<dbReference type="GO" id="GO:0005769">
    <property type="term" value="C:early endosome"/>
    <property type="evidence" value="ECO:0007669"/>
    <property type="project" value="TreeGrafter"/>
</dbReference>
<dbReference type="GO" id="GO:0006879">
    <property type="term" value="P:intracellular iron ion homeostasis"/>
    <property type="evidence" value="ECO:0007669"/>
    <property type="project" value="TreeGrafter"/>
</dbReference>
<comment type="caution">
    <text evidence="11">The sequence shown here is derived from an EMBL/GenBank/DDBJ whole genome shotgun (WGS) entry which is preliminary data.</text>
</comment>
<keyword evidence="5 9" id="KW-0406">Ion transport</keyword>
<dbReference type="AlphaFoldDB" id="A0A8H4R214"/>
<evidence type="ECO:0000256" key="2">
    <source>
        <dbReference type="ARBA" id="ARBA00022448"/>
    </source>
</evidence>
<feature type="transmembrane region" description="Helical" evidence="9">
    <location>
        <begin position="354"/>
        <end position="375"/>
    </location>
</feature>
<name>A0A8H4R214_9AGAR</name>
<dbReference type="FunFam" id="1.10.3080.10:FF:000011">
    <property type="entry name" value="Chloride channel protein"/>
    <property type="match status" value="1"/>
</dbReference>
<dbReference type="GO" id="GO:0005783">
    <property type="term" value="C:endoplasmic reticulum"/>
    <property type="evidence" value="ECO:0007669"/>
    <property type="project" value="TreeGrafter"/>
</dbReference>
<feature type="domain" description="CBS" evidence="10">
    <location>
        <begin position="681"/>
        <end position="740"/>
    </location>
</feature>
<keyword evidence="6 9" id="KW-0472">Membrane</keyword>
<gene>
    <name evidence="11" type="ORF">D9613_000300</name>
</gene>
<dbReference type="Pfam" id="PF00571">
    <property type="entry name" value="CBS"/>
    <property type="match status" value="2"/>
</dbReference>
<dbReference type="GO" id="GO:0000324">
    <property type="term" value="C:fungal-type vacuole"/>
    <property type="evidence" value="ECO:0007669"/>
    <property type="project" value="TreeGrafter"/>
</dbReference>
<feature type="transmembrane region" description="Helical" evidence="9">
    <location>
        <begin position="178"/>
        <end position="196"/>
    </location>
</feature>
<dbReference type="InterPro" id="IPR000644">
    <property type="entry name" value="CBS_dom"/>
</dbReference>
<evidence type="ECO:0000259" key="10">
    <source>
        <dbReference type="PROSITE" id="PS51371"/>
    </source>
</evidence>
<dbReference type="PANTHER" id="PTHR45711:SF9">
    <property type="entry name" value="ANION_PROTON EXCHANGE TRANSPORTER GEF1"/>
    <property type="match status" value="1"/>
</dbReference>
<sequence>MDPSELEEEELEEIRRYEDFTTIDWIQDSILERKRRLRKDRSIYIPRRRYYGNLSRLFGLWTQFKSIIMAGQSWFVLALIGVCIGLNAAIVSIVSEWLSDIKMGYCSDGWWLNQQFCCWEIEGEEVDGCDSWHTWSHVTLARWIIFVLFAMLFSFIASHLVKSFAKYAAGSGISEIKCILAGFVMQGFLGFATFFIKSITLPLVIASGLSVGKEGPSVHVACCIGSLVAGLFDNFRRSQSKMREIVTAASAAGVAVAFGSPIGGVLFSIEEMSHTFSIKTMWRSVFCALVATFTLAAMNPFRTGKIVLFQVTYDRDWHFFEIIFFIILGIFGGLYGAFVIKFNLQVAAFRRNHLANHGVAEAVTLATLTALIGYFNRFLRIDMTSSMAILFKECEGGGNVFNLCQTSAQWSISNSLLLATIIRIGLVVISYGCKVPAGIFVPSMAIGATFGRMVGIAVKAMYSAYPQSGIFKFCAPDVPCITPGTYAFLGAAAALSGVMRITVTVVVIMFELTGALTYILPTMIVLLVTKAVGDFLGTNGIADEMIRFNGFPFLEKEDHVYNVNVSTVMRKDLNTLSETGMRVRDVESVLSSTNFKGFPVVSSDGSLTLVGYIERSEIRYVIERARKTRGRLAGNTPCLFTARRQEPDDIDLSAGEHDEDEPEEYFAPTTAGEGIQFWPWVDKTPMTVSPELPLEIVMQIFKRMGPRIILVEDHGVLSGLVTVKDVLKFIATEKPDHRPSWDERGGLDGLLEEIWTWGSTAIGRSMQLHDDMCRLVEDCGVISFKLVSRRRSSPNPLDLLMLSTQAKTQRYSQELAHYTLRQFSLARSALAKEHSAAMSKLPAAYSRVARAEKMAASVGTPIRYHLVLAGID</sequence>
<feature type="domain" description="CBS" evidence="10">
    <location>
        <begin position="569"/>
        <end position="628"/>
    </location>
</feature>
<feature type="transmembrane region" description="Helical" evidence="9">
    <location>
        <begin position="216"/>
        <end position="233"/>
    </location>
</feature>
<dbReference type="EMBL" id="JAACJL010000015">
    <property type="protein sequence ID" value="KAF4620919.1"/>
    <property type="molecule type" value="Genomic_DNA"/>
</dbReference>
<comment type="subcellular location">
    <subcellularLocation>
        <location evidence="1 9">Membrane</location>
        <topology evidence="1 9">Multi-pass membrane protein</topology>
    </subcellularLocation>
</comment>
<feature type="transmembrane region" description="Helical" evidence="9">
    <location>
        <begin position="486"/>
        <end position="510"/>
    </location>
</feature>
<feature type="transmembrane region" description="Helical" evidence="9">
    <location>
        <begin position="516"/>
        <end position="537"/>
    </location>
</feature>
<reference evidence="11 12" key="1">
    <citation type="submission" date="2019-12" db="EMBL/GenBank/DDBJ databases">
        <authorList>
            <person name="Floudas D."/>
            <person name="Bentzer J."/>
            <person name="Ahren D."/>
            <person name="Johansson T."/>
            <person name="Persson P."/>
            <person name="Tunlid A."/>
        </authorList>
    </citation>
    <scope>NUCLEOTIDE SEQUENCE [LARGE SCALE GENOMIC DNA]</scope>
    <source>
        <strain evidence="11 12">CBS 102.39</strain>
    </source>
</reference>
<dbReference type="SMART" id="SM00116">
    <property type="entry name" value="CBS"/>
    <property type="match status" value="2"/>
</dbReference>
<evidence type="ECO:0000256" key="8">
    <source>
        <dbReference type="PROSITE-ProRule" id="PRU00703"/>
    </source>
</evidence>
<dbReference type="InterPro" id="IPR046342">
    <property type="entry name" value="CBS_dom_sf"/>
</dbReference>
<keyword evidence="3 9" id="KW-0812">Transmembrane</keyword>
<evidence type="ECO:0000256" key="6">
    <source>
        <dbReference type="ARBA" id="ARBA00023136"/>
    </source>
</evidence>
<dbReference type="Proteomes" id="UP000521872">
    <property type="component" value="Unassembled WGS sequence"/>
</dbReference>
<organism evidence="11 12">
    <name type="scientific">Agrocybe pediades</name>
    <dbReference type="NCBI Taxonomy" id="84607"/>
    <lineage>
        <taxon>Eukaryota</taxon>
        <taxon>Fungi</taxon>
        <taxon>Dikarya</taxon>
        <taxon>Basidiomycota</taxon>
        <taxon>Agaricomycotina</taxon>
        <taxon>Agaricomycetes</taxon>
        <taxon>Agaricomycetidae</taxon>
        <taxon>Agaricales</taxon>
        <taxon>Agaricineae</taxon>
        <taxon>Strophariaceae</taxon>
        <taxon>Agrocybe</taxon>
    </lineage>
</organism>
<dbReference type="GO" id="GO:0005794">
    <property type="term" value="C:Golgi apparatus"/>
    <property type="evidence" value="ECO:0007669"/>
    <property type="project" value="TreeGrafter"/>
</dbReference>
<dbReference type="Pfam" id="PF00654">
    <property type="entry name" value="Voltage_CLC"/>
    <property type="match status" value="1"/>
</dbReference>
<dbReference type="PRINTS" id="PR00762">
    <property type="entry name" value="CLCHANNEL"/>
</dbReference>
<evidence type="ECO:0000256" key="9">
    <source>
        <dbReference type="RuleBase" id="RU361221"/>
    </source>
</evidence>
<keyword evidence="2 9" id="KW-0813">Transport</keyword>
<dbReference type="PROSITE" id="PS51371">
    <property type="entry name" value="CBS"/>
    <property type="match status" value="2"/>
</dbReference>
<dbReference type="GO" id="GO:0005886">
    <property type="term" value="C:plasma membrane"/>
    <property type="evidence" value="ECO:0007669"/>
    <property type="project" value="TreeGrafter"/>
</dbReference>
<proteinExistence type="inferred from homology"/>
<dbReference type="Gene3D" id="3.90.1280.20">
    <property type="match status" value="1"/>
</dbReference>
<keyword evidence="12" id="KW-1185">Reference proteome</keyword>
<dbReference type="SUPFAM" id="SSF54631">
    <property type="entry name" value="CBS-domain pair"/>
    <property type="match status" value="1"/>
</dbReference>
<protein>
    <recommendedName>
        <fullName evidence="9">Chloride channel protein</fullName>
    </recommendedName>
</protein>
<feature type="transmembrane region" description="Helical" evidence="9">
    <location>
        <begin position="281"/>
        <end position="301"/>
    </location>
</feature>
<evidence type="ECO:0000256" key="7">
    <source>
        <dbReference type="ARBA" id="ARBA00023214"/>
    </source>
</evidence>
<evidence type="ECO:0000313" key="12">
    <source>
        <dbReference type="Proteomes" id="UP000521872"/>
    </source>
</evidence>
<dbReference type="CDD" id="cd03684">
    <property type="entry name" value="ClC_3_like"/>
    <property type="match status" value="1"/>
</dbReference>
<keyword evidence="8" id="KW-0129">CBS domain</keyword>
<evidence type="ECO:0000256" key="4">
    <source>
        <dbReference type="ARBA" id="ARBA00022989"/>
    </source>
</evidence>
<dbReference type="CDD" id="cd04591">
    <property type="entry name" value="CBS_pair_voltage-gated_CLC_euk_bac"/>
    <property type="match status" value="1"/>
</dbReference>
<dbReference type="InterPro" id="IPR001807">
    <property type="entry name" value="ClC"/>
</dbReference>
<dbReference type="InterPro" id="IPR014743">
    <property type="entry name" value="Cl-channel_core"/>
</dbReference>
<keyword evidence="4 9" id="KW-1133">Transmembrane helix</keyword>
<comment type="similarity">
    <text evidence="9">Belongs to the chloride channel (TC 2.A.49) family.</text>
</comment>
<dbReference type="GO" id="GO:0005247">
    <property type="term" value="F:voltage-gated chloride channel activity"/>
    <property type="evidence" value="ECO:0007669"/>
    <property type="project" value="TreeGrafter"/>
</dbReference>
<dbReference type="PANTHER" id="PTHR45711">
    <property type="entry name" value="CHLORIDE CHANNEL PROTEIN"/>
    <property type="match status" value="1"/>
</dbReference>
<dbReference type="Gene3D" id="1.10.3080.10">
    <property type="entry name" value="Clc chloride channel"/>
    <property type="match status" value="1"/>
</dbReference>
<dbReference type="GO" id="GO:0006878">
    <property type="term" value="P:intracellular copper ion homeostasis"/>
    <property type="evidence" value="ECO:0007669"/>
    <property type="project" value="TreeGrafter"/>
</dbReference>
<keyword evidence="7 9" id="KW-0868">Chloride</keyword>
<feature type="transmembrane region" description="Helical" evidence="9">
    <location>
        <begin position="140"/>
        <end position="157"/>
    </location>
</feature>
<feature type="transmembrane region" description="Helical" evidence="9">
    <location>
        <begin position="245"/>
        <end position="269"/>
    </location>
</feature>
<feature type="transmembrane region" description="Helical" evidence="9">
    <location>
        <begin position="74"/>
        <end position="94"/>
    </location>
</feature>
<evidence type="ECO:0000313" key="11">
    <source>
        <dbReference type="EMBL" id="KAF4620919.1"/>
    </source>
</evidence>
<evidence type="ECO:0000256" key="3">
    <source>
        <dbReference type="ARBA" id="ARBA00022692"/>
    </source>
</evidence>
<dbReference type="Gene3D" id="3.10.580.20">
    <property type="match status" value="1"/>
</dbReference>
<dbReference type="SUPFAM" id="SSF81340">
    <property type="entry name" value="Clc chloride channel"/>
    <property type="match status" value="1"/>
</dbReference>
<evidence type="ECO:0000256" key="5">
    <source>
        <dbReference type="ARBA" id="ARBA00023065"/>
    </source>
</evidence>
<evidence type="ECO:0000256" key="1">
    <source>
        <dbReference type="ARBA" id="ARBA00004141"/>
    </source>
</evidence>
<accession>A0A8H4R214</accession>